<evidence type="ECO:0000313" key="2">
    <source>
        <dbReference type="Proteomes" id="UP001456524"/>
    </source>
</evidence>
<proteinExistence type="predicted"/>
<accession>A0ABR1XTL8</accession>
<protein>
    <submittedName>
        <fullName evidence="1">Uncharacterized protein</fullName>
    </submittedName>
</protein>
<name>A0ABR1XTL8_9PEZI</name>
<dbReference type="Proteomes" id="UP001456524">
    <property type="component" value="Unassembled WGS sequence"/>
</dbReference>
<comment type="caution">
    <text evidence="1">The sequence shown here is derived from an EMBL/GenBank/DDBJ whole genome shotgun (WGS) entry which is preliminary data.</text>
</comment>
<gene>
    <name evidence="1" type="ORF">IWX90DRAFT_218445</name>
</gene>
<sequence>MQRALGGLARFLRRAPLLRFSPVILSARRRVVSQVTAPRVYSSSDLCLPNDHRKHEHHACWMAGTPGPLQPARTVPDKGCRQRSARRRSHGVRAAIENRGRQAAKEPLRLVQHPQGSLRLWWPCLTCGWYGMRRLHQTPPDPARPRDWIRLESATTPFSMTSCTGVMSVPCPFPNAAHSINSS</sequence>
<evidence type="ECO:0000313" key="1">
    <source>
        <dbReference type="EMBL" id="KAK8166634.1"/>
    </source>
</evidence>
<organism evidence="1 2">
    <name type="scientific">Phyllosticta citrichinensis</name>
    <dbReference type="NCBI Taxonomy" id="1130410"/>
    <lineage>
        <taxon>Eukaryota</taxon>
        <taxon>Fungi</taxon>
        <taxon>Dikarya</taxon>
        <taxon>Ascomycota</taxon>
        <taxon>Pezizomycotina</taxon>
        <taxon>Dothideomycetes</taxon>
        <taxon>Dothideomycetes incertae sedis</taxon>
        <taxon>Botryosphaeriales</taxon>
        <taxon>Phyllostictaceae</taxon>
        <taxon>Phyllosticta</taxon>
    </lineage>
</organism>
<keyword evidence="2" id="KW-1185">Reference proteome</keyword>
<dbReference type="EMBL" id="JBBWUH010000005">
    <property type="protein sequence ID" value="KAK8166634.1"/>
    <property type="molecule type" value="Genomic_DNA"/>
</dbReference>
<reference evidence="1 2" key="1">
    <citation type="journal article" date="2022" name="G3 (Bethesda)">
        <title>Enemy or ally: a genomic approach to elucidate the lifestyle of Phyllosticta citrichinaensis.</title>
        <authorList>
            <person name="Buijs V.A."/>
            <person name="Groenewald J.Z."/>
            <person name="Haridas S."/>
            <person name="LaButti K.M."/>
            <person name="Lipzen A."/>
            <person name="Martin F.M."/>
            <person name="Barry K."/>
            <person name="Grigoriev I.V."/>
            <person name="Crous P.W."/>
            <person name="Seidl M.F."/>
        </authorList>
    </citation>
    <scope>NUCLEOTIDE SEQUENCE [LARGE SCALE GENOMIC DNA]</scope>
    <source>
        <strain evidence="1 2">CBS 129764</strain>
    </source>
</reference>